<reference evidence="2" key="2">
    <citation type="submission" date="2025-09" db="UniProtKB">
        <authorList>
            <consortium name="Ensembl"/>
        </authorList>
    </citation>
    <scope>IDENTIFICATION</scope>
</reference>
<accession>A0A8C0F7B9</accession>
<dbReference type="InterPro" id="IPR038991">
    <property type="entry name" value="CAAP1"/>
</dbReference>
<reference evidence="2" key="1">
    <citation type="submission" date="2025-08" db="UniProtKB">
        <authorList>
            <consortium name="Ensembl"/>
        </authorList>
    </citation>
    <scope>IDENTIFICATION</scope>
</reference>
<name>A0A8C0F7B9_BUBBB</name>
<protein>
    <submittedName>
        <fullName evidence="2">Uncharacterized protein</fullName>
    </submittedName>
</protein>
<evidence type="ECO:0000313" key="2">
    <source>
        <dbReference type="Ensembl" id="ENSBOBP00000015404.1"/>
    </source>
</evidence>
<evidence type="ECO:0000313" key="3">
    <source>
        <dbReference type="Proteomes" id="UP000694567"/>
    </source>
</evidence>
<organism evidence="2 3">
    <name type="scientific">Bubo bubo</name>
    <name type="common">Eurasian eagle-owl</name>
    <name type="synonym">Strix bubo</name>
    <dbReference type="NCBI Taxonomy" id="30461"/>
    <lineage>
        <taxon>Eukaryota</taxon>
        <taxon>Metazoa</taxon>
        <taxon>Chordata</taxon>
        <taxon>Craniata</taxon>
        <taxon>Vertebrata</taxon>
        <taxon>Euteleostomi</taxon>
        <taxon>Archelosauria</taxon>
        <taxon>Archosauria</taxon>
        <taxon>Dinosauria</taxon>
        <taxon>Saurischia</taxon>
        <taxon>Theropoda</taxon>
        <taxon>Coelurosauria</taxon>
        <taxon>Aves</taxon>
        <taxon>Neognathae</taxon>
        <taxon>Neoaves</taxon>
        <taxon>Telluraves</taxon>
        <taxon>Strigiformes</taxon>
        <taxon>Strigidae</taxon>
        <taxon>Bubo</taxon>
    </lineage>
</organism>
<feature type="compositionally biased region" description="Low complexity" evidence="1">
    <location>
        <begin position="160"/>
        <end position="176"/>
    </location>
</feature>
<dbReference type="Pfam" id="PF15335">
    <property type="entry name" value="CAAP1"/>
    <property type="match status" value="1"/>
</dbReference>
<dbReference type="GO" id="GO:0042981">
    <property type="term" value="P:regulation of apoptotic process"/>
    <property type="evidence" value="ECO:0007669"/>
    <property type="project" value="InterPro"/>
</dbReference>
<keyword evidence="3" id="KW-1185">Reference proteome</keyword>
<feature type="region of interest" description="Disordered" evidence="1">
    <location>
        <begin position="146"/>
        <end position="195"/>
    </location>
</feature>
<dbReference type="Proteomes" id="UP000694567">
    <property type="component" value="Unplaced"/>
</dbReference>
<dbReference type="AlphaFoldDB" id="A0A8C0F7B9"/>
<dbReference type="PANTHER" id="PTHR14740">
    <property type="entry name" value="CASPASE ACTIVITY AND APOPTOSIS INHIBITOR 1"/>
    <property type="match status" value="1"/>
</dbReference>
<dbReference type="Ensembl" id="ENSBOBT00000015748.1">
    <property type="protein sequence ID" value="ENSBOBP00000015404.1"/>
    <property type="gene ID" value="ENSBOBG00000009679.1"/>
</dbReference>
<sequence length="303" mass="32929">MGKRQAQLGEEKLHQFNLNTTTTTTNLPIKAEQDSEKYNHILKTSSLHPSILNRLSFAPNFSALGNGSCGQFITHCFCRSFLLRGRTRHTLPLLQCGVPPTGDTPPSTSWVPSPGCSPSGTGCSSVGPPRGHKSCQQTCSSVGSSLHGATGPARSLLQHGLPTGSQPPSGTSPCSGVGSSPGLEEAEQPSDIEEGGLDLSVSLKPVSFYIADKKEMLQQCFCVIGEKKLQKMLPDILKVLKYTYCLYTFYKLECLCNKARLSLKFSGLPSLTGLEHTLFESCEWQDLVKVNWASSLYRRRGCR</sequence>
<feature type="compositionally biased region" description="Acidic residues" evidence="1">
    <location>
        <begin position="184"/>
        <end position="195"/>
    </location>
</feature>
<dbReference type="PANTHER" id="PTHR14740:SF3">
    <property type="entry name" value="CASPASE ACTIVITY AND APOPTOSIS INHIBITOR 1"/>
    <property type="match status" value="1"/>
</dbReference>
<evidence type="ECO:0000256" key="1">
    <source>
        <dbReference type="SAM" id="MobiDB-lite"/>
    </source>
</evidence>
<proteinExistence type="predicted"/>